<dbReference type="EMBL" id="AMFJ01021642">
    <property type="protein sequence ID" value="EKD66252.1"/>
    <property type="molecule type" value="Genomic_DNA"/>
</dbReference>
<evidence type="ECO:0000259" key="6">
    <source>
        <dbReference type="PROSITE" id="PS50234"/>
    </source>
</evidence>
<evidence type="ECO:0000256" key="2">
    <source>
        <dbReference type="ARBA" id="ARBA00022692"/>
    </source>
</evidence>
<protein>
    <recommendedName>
        <fullName evidence="6">VWFA domain-containing protein</fullName>
    </recommendedName>
</protein>
<reference evidence="7" key="1">
    <citation type="journal article" date="2012" name="Science">
        <title>Fermentation, hydrogen, and sulfur metabolism in multiple uncultivated bacterial phyla.</title>
        <authorList>
            <person name="Wrighton K.C."/>
            <person name="Thomas B.C."/>
            <person name="Sharon I."/>
            <person name="Miller C.S."/>
            <person name="Castelle C.J."/>
            <person name="VerBerkmoes N.C."/>
            <person name="Wilkins M.J."/>
            <person name="Hettich R.L."/>
            <person name="Lipton M.S."/>
            <person name="Williams K.H."/>
            <person name="Long P.E."/>
            <person name="Banfield J.F."/>
        </authorList>
    </citation>
    <scope>NUCLEOTIDE SEQUENCE [LARGE SCALE GENOMIC DNA]</scope>
</reference>
<dbReference type="PROSITE" id="PS50234">
    <property type="entry name" value="VWFA"/>
    <property type="match status" value="1"/>
</dbReference>
<keyword evidence="1" id="KW-1003">Cell membrane</keyword>
<dbReference type="InterPro" id="IPR050768">
    <property type="entry name" value="UPF0353/GerABKA_families"/>
</dbReference>
<evidence type="ECO:0000256" key="3">
    <source>
        <dbReference type="ARBA" id="ARBA00022989"/>
    </source>
</evidence>
<evidence type="ECO:0000256" key="4">
    <source>
        <dbReference type="ARBA" id="ARBA00023136"/>
    </source>
</evidence>
<dbReference type="AlphaFoldDB" id="K2AWU2"/>
<dbReference type="InterPro" id="IPR036465">
    <property type="entry name" value="vWFA_dom_sf"/>
</dbReference>
<dbReference type="InterPro" id="IPR002035">
    <property type="entry name" value="VWF_A"/>
</dbReference>
<proteinExistence type="predicted"/>
<evidence type="ECO:0000256" key="5">
    <source>
        <dbReference type="SAM" id="Phobius"/>
    </source>
</evidence>
<feature type="transmembrane region" description="Helical" evidence="5">
    <location>
        <begin position="12"/>
        <end position="28"/>
    </location>
</feature>
<feature type="transmembrane region" description="Helical" evidence="5">
    <location>
        <begin position="59"/>
        <end position="78"/>
    </location>
</feature>
<sequence length="343" mass="40034">MTILWQFFRNPEFFALLLLIPVILYFELRNNKYWIKFREIELLKKAFWGNVWIKYFKTFLKVLIFSLFVIIIANPGAYNITVEESKNGIDIALVLDISKSMLAEDVKPNRIEAAKKVIVNFIQKIDSDRLSMVIFAGKPFVSVPLTFDYNTLVQFIENIDTDSINQNIPGLSGTAIWDALMQAFESLDSKISIEKKREKVVILITDGEANVWIDPKTATKYIKDKNIKMYSIWIWDPVGTDLYMTDGYGNKKFFLDNTGKPIKANLDEKTLKYIASETGWEYYLAKDEKKLGEIFAKLAWLNKSKIQVKTTKNFVFQIEKYLYLLVLTIWIYLVFEITYKIKS</sequence>
<keyword evidence="3 5" id="KW-1133">Transmembrane helix</keyword>
<dbReference type="Gene3D" id="3.40.50.410">
    <property type="entry name" value="von Willebrand factor, type A domain"/>
    <property type="match status" value="1"/>
</dbReference>
<evidence type="ECO:0000313" key="7">
    <source>
        <dbReference type="EMBL" id="EKD66252.1"/>
    </source>
</evidence>
<feature type="transmembrane region" description="Helical" evidence="5">
    <location>
        <begin position="321"/>
        <end position="339"/>
    </location>
</feature>
<dbReference type="PANTHER" id="PTHR22550:SF5">
    <property type="entry name" value="LEUCINE ZIPPER PROTEIN 4"/>
    <property type="match status" value="1"/>
</dbReference>
<dbReference type="SUPFAM" id="SSF53300">
    <property type="entry name" value="vWA-like"/>
    <property type="match status" value="1"/>
</dbReference>
<name>K2AWU2_9BACT</name>
<accession>K2AWU2</accession>
<dbReference type="Pfam" id="PF13519">
    <property type="entry name" value="VWA_2"/>
    <property type="match status" value="1"/>
</dbReference>
<gene>
    <name evidence="7" type="ORF">ACD_49C00056G0007</name>
</gene>
<evidence type="ECO:0000256" key="1">
    <source>
        <dbReference type="ARBA" id="ARBA00022475"/>
    </source>
</evidence>
<feature type="domain" description="VWFA" evidence="6">
    <location>
        <begin position="90"/>
        <end position="298"/>
    </location>
</feature>
<comment type="caution">
    <text evidence="7">The sequence shown here is derived from an EMBL/GenBank/DDBJ whole genome shotgun (WGS) entry which is preliminary data.</text>
</comment>
<organism evidence="7">
    <name type="scientific">uncultured bacterium</name>
    <name type="common">gcode 4</name>
    <dbReference type="NCBI Taxonomy" id="1234023"/>
    <lineage>
        <taxon>Bacteria</taxon>
        <taxon>environmental samples</taxon>
    </lineage>
</organism>
<keyword evidence="2 5" id="KW-0812">Transmembrane</keyword>
<keyword evidence="4 5" id="KW-0472">Membrane</keyword>
<dbReference type="PANTHER" id="PTHR22550">
    <property type="entry name" value="SPORE GERMINATION PROTEIN"/>
    <property type="match status" value="1"/>
</dbReference>
<dbReference type="SMART" id="SM00327">
    <property type="entry name" value="VWA"/>
    <property type="match status" value="1"/>
</dbReference>